<organism evidence="3">
    <name type="scientific">Sesamum radiatum</name>
    <name type="common">Black benniseed</name>
    <dbReference type="NCBI Taxonomy" id="300843"/>
    <lineage>
        <taxon>Eukaryota</taxon>
        <taxon>Viridiplantae</taxon>
        <taxon>Streptophyta</taxon>
        <taxon>Embryophyta</taxon>
        <taxon>Tracheophyta</taxon>
        <taxon>Spermatophyta</taxon>
        <taxon>Magnoliopsida</taxon>
        <taxon>eudicotyledons</taxon>
        <taxon>Gunneridae</taxon>
        <taxon>Pentapetalae</taxon>
        <taxon>asterids</taxon>
        <taxon>lamiids</taxon>
        <taxon>Lamiales</taxon>
        <taxon>Pedaliaceae</taxon>
        <taxon>Sesamum</taxon>
    </lineage>
</organism>
<dbReference type="AlphaFoldDB" id="A0AAW2JGM2"/>
<feature type="domain" description="Reverse transcriptase" evidence="2">
    <location>
        <begin position="969"/>
        <end position="1107"/>
    </location>
</feature>
<evidence type="ECO:0000259" key="2">
    <source>
        <dbReference type="Pfam" id="PF00078"/>
    </source>
</evidence>
<protein>
    <recommendedName>
        <fullName evidence="2">Reverse transcriptase domain-containing protein</fullName>
    </recommendedName>
</protein>
<dbReference type="PANTHER" id="PTHR31286">
    <property type="entry name" value="GLYCINE-RICH CELL WALL STRUCTURAL PROTEIN 1.8-LIKE"/>
    <property type="match status" value="1"/>
</dbReference>
<reference evidence="3" key="1">
    <citation type="submission" date="2020-06" db="EMBL/GenBank/DDBJ databases">
        <authorList>
            <person name="Li T."/>
            <person name="Hu X."/>
            <person name="Zhang T."/>
            <person name="Song X."/>
            <person name="Zhang H."/>
            <person name="Dai N."/>
            <person name="Sheng W."/>
            <person name="Hou X."/>
            <person name="Wei L."/>
        </authorList>
    </citation>
    <scope>NUCLEOTIDE SEQUENCE</scope>
    <source>
        <strain evidence="3">G02</strain>
        <tissue evidence="3">Leaf</tissue>
    </source>
</reference>
<dbReference type="InterPro" id="IPR036691">
    <property type="entry name" value="Endo/exonu/phosph_ase_sf"/>
</dbReference>
<feature type="non-terminal residue" evidence="3">
    <location>
        <position position="1136"/>
    </location>
</feature>
<evidence type="ECO:0000256" key="1">
    <source>
        <dbReference type="SAM" id="MobiDB-lite"/>
    </source>
</evidence>
<dbReference type="PANTHER" id="PTHR31286:SF180">
    <property type="entry name" value="OS10G0362600 PROTEIN"/>
    <property type="match status" value="1"/>
</dbReference>
<accession>A0AAW2JGM2</accession>
<gene>
    <name evidence="3" type="ORF">Sradi_6927100</name>
</gene>
<dbReference type="Gene3D" id="3.60.10.10">
    <property type="entry name" value="Endonuclease/exonuclease/phosphatase"/>
    <property type="match status" value="1"/>
</dbReference>
<feature type="compositionally biased region" description="Low complexity" evidence="1">
    <location>
        <begin position="10"/>
        <end position="27"/>
    </location>
</feature>
<proteinExistence type="predicted"/>
<feature type="compositionally biased region" description="Pro residues" evidence="1">
    <location>
        <begin position="162"/>
        <end position="171"/>
    </location>
</feature>
<evidence type="ECO:0000313" key="3">
    <source>
        <dbReference type="EMBL" id="KAL0293625.1"/>
    </source>
</evidence>
<feature type="compositionally biased region" description="Polar residues" evidence="1">
    <location>
        <begin position="140"/>
        <end position="153"/>
    </location>
</feature>
<dbReference type="InterPro" id="IPR043502">
    <property type="entry name" value="DNA/RNA_pol_sf"/>
</dbReference>
<reference evidence="3" key="2">
    <citation type="journal article" date="2024" name="Plant">
        <title>Genomic evolution and insights into agronomic trait innovations of Sesamum species.</title>
        <authorList>
            <person name="Miao H."/>
            <person name="Wang L."/>
            <person name="Qu L."/>
            <person name="Liu H."/>
            <person name="Sun Y."/>
            <person name="Le M."/>
            <person name="Wang Q."/>
            <person name="Wei S."/>
            <person name="Zheng Y."/>
            <person name="Lin W."/>
            <person name="Duan Y."/>
            <person name="Cao H."/>
            <person name="Xiong S."/>
            <person name="Wang X."/>
            <person name="Wei L."/>
            <person name="Li C."/>
            <person name="Ma Q."/>
            <person name="Ju M."/>
            <person name="Zhao R."/>
            <person name="Li G."/>
            <person name="Mu C."/>
            <person name="Tian Q."/>
            <person name="Mei H."/>
            <person name="Zhang T."/>
            <person name="Gao T."/>
            <person name="Zhang H."/>
        </authorList>
    </citation>
    <scope>NUCLEOTIDE SEQUENCE</scope>
    <source>
        <strain evidence="3">G02</strain>
    </source>
</reference>
<comment type="caution">
    <text evidence="3">The sequence shown here is derived from an EMBL/GenBank/DDBJ whole genome shotgun (WGS) entry which is preliminary data.</text>
</comment>
<name>A0AAW2JGM2_SESRA</name>
<feature type="region of interest" description="Disordered" evidence="1">
    <location>
        <begin position="116"/>
        <end position="173"/>
    </location>
</feature>
<dbReference type="SUPFAM" id="SSF56672">
    <property type="entry name" value="DNA/RNA polymerases"/>
    <property type="match status" value="1"/>
</dbReference>
<dbReference type="Pfam" id="PF00078">
    <property type="entry name" value="RVT_1"/>
    <property type="match status" value="1"/>
</dbReference>
<dbReference type="SUPFAM" id="SSF56219">
    <property type="entry name" value="DNase I-like"/>
    <property type="match status" value="1"/>
</dbReference>
<sequence length="1136" mass="127692">MEEHSLLPLSHITPTTSSYSTHTHTNSQDPSSLPAEASSDGGELRAADANSLEERVRREFNFSDFFSLANRILDGDEGSLDKLLDLKKRWDRRFPDSRRIIPRFPSKITFLPRRSVQVPSTTVDSPDLVDDIGGDKAPNASPQIQPGETSSTQETREVQEPQEPPRAPSPIPEVFVGNVKITMSPKDNITEAFLNSSRKTLRYIPPTTQRDEIIIKPTAAMVEQGATRWQSTAVGYFLGRRPYFPQLEAYTRANWRGLQQGQPVVLQAWEQGMSLRRRKHTQVPVWIRIRHLPMEYWTEEGLSAVASGIGIPLYSDKITQQCLRLDFARVCVMLSFSSKLPKHLVILRPAVTEATETPIKVDIEYEWLPLRCKNCSSLGHTAIACPDTVVKRPTAPVAVFVEKRQSTMGVPSRTNHEVAATEAHVVEDVEPSQDNCGSGNEVSNVAVPQTTQVEKTMGSSAPGFEQSRSNKGKEIIVFNSFQALDTDPGLLETRVRLSNVQSVRSGLLPGWSWFDDYSGPGGRIWLAWNAMEIGVDVLRVEAQFIHCALFNKRTSTKCLISVVYGDCEAVRRRSLWESLLSISEDTVDDPWCVLGDFNAIVDPSESCGRVVEPNSAMAEFSDFITDAALVHLPFQGCPYTWHNCSEGIRSLWRRLDRVLVNEVWLLKWPRTSYLSALPSTSDHSPIVLRSDECRPTKGIFRFDNFLTKQPGFLNAVRGVWQHSIHGNRMYGVTCKLKALKTMFKGQKKKMGELSVNVCQARVLLDKAQALFEVFREDILNELVQWCRRIYCKAVELEASMLRQRAKLSWLKYGDQCTSIFFKKINARRAAQRVFQIYNSAGEMLTEQSLVAAEFVSYFQSMLGGVRRASSINCDFLQPHLKHILNTEEADALVRPITHEEIREAFYDISEDSAPGPDGYTSGFFKAAWSEIGDDICAAVAEFFISGRLLKQLNATMLVLIPKIHLPVRVSDFRPIACCNVLYKAITKILVRRMQQVLDLLIDYSQNAFVPGRSIADNILLAQELMAGYNQSRLPQRCTIKVDIQKAYDSVHWDFVLESLRIFNFPSRFISWIEQLTTHLHSPYLLMGQSTGSSKALGLAAGGPYVPLFVCPCNGNLACIADNPYTGMREVFNIIGN</sequence>
<dbReference type="InterPro" id="IPR000477">
    <property type="entry name" value="RT_dom"/>
</dbReference>
<dbReference type="InterPro" id="IPR040256">
    <property type="entry name" value="At4g02000-like"/>
</dbReference>
<feature type="region of interest" description="Disordered" evidence="1">
    <location>
        <begin position="1"/>
        <end position="48"/>
    </location>
</feature>
<dbReference type="CDD" id="cd01650">
    <property type="entry name" value="RT_nLTR_like"/>
    <property type="match status" value="1"/>
</dbReference>
<dbReference type="EMBL" id="JACGWJ010000290">
    <property type="protein sequence ID" value="KAL0293625.1"/>
    <property type="molecule type" value="Genomic_DNA"/>
</dbReference>